<proteinExistence type="predicted"/>
<comment type="caution">
    <text evidence="2">The sequence shown here is derived from an EMBL/GenBank/DDBJ whole genome shotgun (WGS) entry which is preliminary data.</text>
</comment>
<dbReference type="EMBL" id="JAGYWB010000005">
    <property type="protein sequence ID" value="KAI0522493.1"/>
    <property type="molecule type" value="Genomic_DNA"/>
</dbReference>
<evidence type="ECO:0000313" key="2">
    <source>
        <dbReference type="EMBL" id="KAI0522493.1"/>
    </source>
</evidence>
<dbReference type="AlphaFoldDB" id="A0A8T3BZ11"/>
<reference evidence="2" key="1">
    <citation type="journal article" date="2022" name="Front. Genet.">
        <title>Chromosome-Scale Assembly of the Dendrobium nobile Genome Provides Insights Into the Molecular Mechanism of the Biosynthesis of the Medicinal Active Ingredient of Dendrobium.</title>
        <authorList>
            <person name="Xu Q."/>
            <person name="Niu S.-C."/>
            <person name="Li K.-L."/>
            <person name="Zheng P.-J."/>
            <person name="Zhang X.-J."/>
            <person name="Jia Y."/>
            <person name="Liu Y."/>
            <person name="Niu Y.-X."/>
            <person name="Yu L.-H."/>
            <person name="Chen D.-F."/>
            <person name="Zhang G.-Q."/>
        </authorList>
    </citation>
    <scope>NUCLEOTIDE SEQUENCE</scope>
    <source>
        <tissue evidence="2">Leaf</tissue>
    </source>
</reference>
<evidence type="ECO:0000313" key="3">
    <source>
        <dbReference type="Proteomes" id="UP000829196"/>
    </source>
</evidence>
<feature type="region of interest" description="Disordered" evidence="1">
    <location>
        <begin position="58"/>
        <end position="90"/>
    </location>
</feature>
<dbReference type="Proteomes" id="UP000829196">
    <property type="component" value="Unassembled WGS sequence"/>
</dbReference>
<keyword evidence="3" id="KW-1185">Reference proteome</keyword>
<name>A0A8T3BZ11_DENNO</name>
<evidence type="ECO:0000256" key="1">
    <source>
        <dbReference type="SAM" id="MobiDB-lite"/>
    </source>
</evidence>
<sequence>MDRSSRVTSAMSLSIGTPALSRMKLGEKGSERSLESMLQARKQKVSAIERLLRGVRLSDKQRNSSKQSTSFDLGDDSPSSRDPLVPAAIPGSNHLSLQDSLLADPTFVSIARSSTRNGSSSLTEVINSNYQYVGGHSKYDNLASDSLSSFSLPYMVKRHAERALLDGSTVERNIDLSFKKLSNMHLDRQFMDAANKDAGFRVLNNNYVPNFQRPLLRKQATGRVSTSQGCSFDDNQSHLSEVSNYVDGPTSLSDALSEGLCSSSDLVARVSAFNYLRNLLQQWPRGCCVLLGRYPTSCLANHSYHTWRD</sequence>
<gene>
    <name evidence="2" type="ORF">KFK09_004872</name>
</gene>
<dbReference type="OrthoDB" id="10508059at2759"/>
<accession>A0A8T3BZ11</accession>
<organism evidence="2 3">
    <name type="scientific">Dendrobium nobile</name>
    <name type="common">Orchid</name>
    <dbReference type="NCBI Taxonomy" id="94219"/>
    <lineage>
        <taxon>Eukaryota</taxon>
        <taxon>Viridiplantae</taxon>
        <taxon>Streptophyta</taxon>
        <taxon>Embryophyta</taxon>
        <taxon>Tracheophyta</taxon>
        <taxon>Spermatophyta</taxon>
        <taxon>Magnoliopsida</taxon>
        <taxon>Liliopsida</taxon>
        <taxon>Asparagales</taxon>
        <taxon>Orchidaceae</taxon>
        <taxon>Epidendroideae</taxon>
        <taxon>Malaxideae</taxon>
        <taxon>Dendrobiinae</taxon>
        <taxon>Dendrobium</taxon>
    </lineage>
</organism>
<protein>
    <submittedName>
        <fullName evidence="2">Uncharacterized protein</fullName>
    </submittedName>
</protein>